<feature type="region of interest" description="Disordered" evidence="1">
    <location>
        <begin position="115"/>
        <end position="156"/>
    </location>
</feature>
<dbReference type="PANTHER" id="PTHR33244:SF3">
    <property type="entry name" value="PEPTIDASE A2 DOMAIN-CONTAINING PROTEIN"/>
    <property type="match status" value="1"/>
</dbReference>
<reference evidence="2 3" key="1">
    <citation type="submission" date="2022-01" db="EMBL/GenBank/DDBJ databases">
        <title>A chromosomal length assembly of Cordylochernes scorpioides.</title>
        <authorList>
            <person name="Zeh D."/>
            <person name="Zeh J."/>
        </authorList>
    </citation>
    <scope>NUCLEOTIDE SEQUENCE [LARGE SCALE GENOMIC DNA]</scope>
    <source>
        <strain evidence="2">IN4F17</strain>
        <tissue evidence="2">Whole Body</tissue>
    </source>
</reference>
<accession>A0ABY6KBU8</accession>
<name>A0ABY6KBU8_9ARAC</name>
<feature type="compositionally biased region" description="Basic and acidic residues" evidence="1">
    <location>
        <begin position="123"/>
        <end position="137"/>
    </location>
</feature>
<organism evidence="2 3">
    <name type="scientific">Cordylochernes scorpioides</name>
    <dbReference type="NCBI Taxonomy" id="51811"/>
    <lineage>
        <taxon>Eukaryota</taxon>
        <taxon>Metazoa</taxon>
        <taxon>Ecdysozoa</taxon>
        <taxon>Arthropoda</taxon>
        <taxon>Chelicerata</taxon>
        <taxon>Arachnida</taxon>
        <taxon>Pseudoscorpiones</taxon>
        <taxon>Cheliferoidea</taxon>
        <taxon>Chernetidae</taxon>
        <taxon>Cordylochernes</taxon>
    </lineage>
</organism>
<dbReference type="Proteomes" id="UP001235939">
    <property type="component" value="Chromosome 03"/>
</dbReference>
<evidence type="ECO:0000313" key="2">
    <source>
        <dbReference type="EMBL" id="UYV66038.1"/>
    </source>
</evidence>
<protein>
    <submittedName>
        <fullName evidence="2">K02A2.6-like</fullName>
    </submittedName>
</protein>
<evidence type="ECO:0000313" key="3">
    <source>
        <dbReference type="Proteomes" id="UP001235939"/>
    </source>
</evidence>
<gene>
    <name evidence="2" type="ORF">LAZ67_3006259</name>
</gene>
<dbReference type="EMBL" id="CP092865">
    <property type="protein sequence ID" value="UYV66038.1"/>
    <property type="molecule type" value="Genomic_DNA"/>
</dbReference>
<dbReference type="PANTHER" id="PTHR33244">
    <property type="entry name" value="INTEGRASE CATALYTIC DOMAIN-CONTAINING PROTEIN-RELATED"/>
    <property type="match status" value="1"/>
</dbReference>
<evidence type="ECO:0000256" key="1">
    <source>
        <dbReference type="SAM" id="MobiDB-lite"/>
    </source>
</evidence>
<sequence length="204" mass="24286">MPLESGYSPAELLMGRRLTTSVPAIESSLMPRYLDSKALQEREKRRMINQKRLYDKRHDVHSLPQLQQGDSVWIRDQRVERKALHKSQEPRSYWVQTPQRKVRRNRLHLTRLPITESTMGASEDSRRQELRNEEPPPLRHQPGIEGNARTTRTRRPRRIARHQKPHLQYFIKQYIYTSAFPLARRRMGIVLWSNTPPIIFLPKN</sequence>
<keyword evidence="3" id="KW-1185">Reference proteome</keyword>
<proteinExistence type="predicted"/>